<evidence type="ECO:0008006" key="4">
    <source>
        <dbReference type="Google" id="ProtNLM"/>
    </source>
</evidence>
<keyword evidence="1" id="KW-0732">Signal</keyword>
<feature type="non-terminal residue" evidence="2">
    <location>
        <position position="1"/>
    </location>
</feature>
<keyword evidence="3" id="KW-1185">Reference proteome</keyword>
<reference evidence="2 3" key="1">
    <citation type="journal article" date="2018" name="Sci. Rep.">
        <title>Comparative genomics provides insights into the lifestyle and reveals functional heterogeneity of dark septate endophytic fungi.</title>
        <authorList>
            <person name="Knapp D.G."/>
            <person name="Nemeth J.B."/>
            <person name="Barry K."/>
            <person name="Hainaut M."/>
            <person name="Henrissat B."/>
            <person name="Johnson J."/>
            <person name="Kuo A."/>
            <person name="Lim J.H.P."/>
            <person name="Lipzen A."/>
            <person name="Nolan M."/>
            <person name="Ohm R.A."/>
            <person name="Tamas L."/>
            <person name="Grigoriev I.V."/>
            <person name="Spatafora J.W."/>
            <person name="Nagy L.G."/>
            <person name="Kovacs G.M."/>
        </authorList>
    </citation>
    <scope>NUCLEOTIDE SEQUENCE [LARGE SCALE GENOMIC DNA]</scope>
    <source>
        <strain evidence="2 3">DSE2036</strain>
    </source>
</reference>
<name>A0A2V1E8F5_9PLEO</name>
<feature type="chain" id="PRO_5015846945" description="Secreted protein" evidence="1">
    <location>
        <begin position="26"/>
        <end position="75"/>
    </location>
</feature>
<proteinExistence type="predicted"/>
<feature type="signal peptide" evidence="1">
    <location>
        <begin position="1"/>
        <end position="25"/>
    </location>
</feature>
<accession>A0A2V1E8F5</accession>
<evidence type="ECO:0000313" key="2">
    <source>
        <dbReference type="EMBL" id="PVI06359.1"/>
    </source>
</evidence>
<dbReference type="EMBL" id="KZ805309">
    <property type="protein sequence ID" value="PVI06359.1"/>
    <property type="molecule type" value="Genomic_DNA"/>
</dbReference>
<dbReference type="AlphaFoldDB" id="A0A2V1E8F5"/>
<protein>
    <recommendedName>
        <fullName evidence="4">Secreted protein</fullName>
    </recommendedName>
</protein>
<dbReference type="Proteomes" id="UP000244855">
    <property type="component" value="Unassembled WGS sequence"/>
</dbReference>
<organism evidence="2 3">
    <name type="scientific">Periconia macrospinosa</name>
    <dbReference type="NCBI Taxonomy" id="97972"/>
    <lineage>
        <taxon>Eukaryota</taxon>
        <taxon>Fungi</taxon>
        <taxon>Dikarya</taxon>
        <taxon>Ascomycota</taxon>
        <taxon>Pezizomycotina</taxon>
        <taxon>Dothideomycetes</taxon>
        <taxon>Pleosporomycetidae</taxon>
        <taxon>Pleosporales</taxon>
        <taxon>Massarineae</taxon>
        <taxon>Periconiaceae</taxon>
        <taxon>Periconia</taxon>
    </lineage>
</organism>
<evidence type="ECO:0000313" key="3">
    <source>
        <dbReference type="Proteomes" id="UP000244855"/>
    </source>
</evidence>
<sequence length="75" mass="8568">MRKETTSFFLLLLRRLVVVRHKSEASTSMIGFLGAHARPTPARKMEGHYIIVPCSPTGVRGYFPARNGRVQTRRR</sequence>
<evidence type="ECO:0000256" key="1">
    <source>
        <dbReference type="SAM" id="SignalP"/>
    </source>
</evidence>
<gene>
    <name evidence="2" type="ORF">DM02DRAFT_609933</name>
</gene>